<dbReference type="InterPro" id="IPR051050">
    <property type="entry name" value="Lipid_II_flippase_MurJ/MviN"/>
</dbReference>
<feature type="transmembrane region" description="Helical" evidence="10">
    <location>
        <begin position="202"/>
        <end position="222"/>
    </location>
</feature>
<dbReference type="InterPro" id="IPR004268">
    <property type="entry name" value="MurJ"/>
</dbReference>
<feature type="transmembrane region" description="Helical" evidence="10">
    <location>
        <begin position="362"/>
        <end position="382"/>
    </location>
</feature>
<keyword evidence="7 10" id="KW-0472">Membrane</keyword>
<evidence type="ECO:0000256" key="9">
    <source>
        <dbReference type="ARBA" id="ARBA00061532"/>
    </source>
</evidence>
<feature type="transmembrane region" description="Helical" evidence="10">
    <location>
        <begin position="284"/>
        <end position="306"/>
    </location>
</feature>
<evidence type="ECO:0000256" key="10">
    <source>
        <dbReference type="HAMAP-Rule" id="MF_02078"/>
    </source>
</evidence>
<dbReference type="UniPathway" id="UPA00219"/>
<keyword evidence="3 10" id="KW-0812">Transmembrane</keyword>
<name>A0A1H2K463_9BACT</name>
<feature type="transmembrane region" description="Helical" evidence="10">
    <location>
        <begin position="394"/>
        <end position="417"/>
    </location>
</feature>
<keyword evidence="2 10" id="KW-1003">Cell membrane</keyword>
<evidence type="ECO:0000256" key="11">
    <source>
        <dbReference type="PIRNR" id="PIRNR002869"/>
    </source>
</evidence>
<feature type="transmembrane region" description="Helical" evidence="10">
    <location>
        <begin position="454"/>
        <end position="476"/>
    </location>
</feature>
<protein>
    <recommendedName>
        <fullName evidence="10">Probable lipid II flippase MurJ</fullName>
    </recommendedName>
</protein>
<feature type="transmembrane region" description="Helical" evidence="10">
    <location>
        <begin position="327"/>
        <end position="350"/>
    </location>
</feature>
<dbReference type="CDD" id="cd13123">
    <property type="entry name" value="MATE_MurJ_like"/>
    <property type="match status" value="1"/>
</dbReference>
<comment type="similarity">
    <text evidence="9 10 11">Belongs to the MurJ/MviN family.</text>
</comment>
<evidence type="ECO:0000313" key="13">
    <source>
        <dbReference type="Proteomes" id="UP000199608"/>
    </source>
</evidence>
<comment type="function">
    <text evidence="8 10 11">Involved in peptidoglycan biosynthesis. Transports lipid-linked peptidoglycan precursors from the inner to the outer leaflet of the cytoplasmic membrane.</text>
</comment>
<comment type="subcellular location">
    <subcellularLocation>
        <location evidence="1 10">Cell membrane</location>
        <topology evidence="1 10">Multi-pass membrane protein</topology>
    </subcellularLocation>
</comment>
<keyword evidence="13" id="KW-1185">Reference proteome</keyword>
<feature type="transmembrane region" description="Helical" evidence="10">
    <location>
        <begin position="172"/>
        <end position="196"/>
    </location>
</feature>
<accession>A0A1H2K463</accession>
<feature type="transmembrane region" description="Helical" evidence="10">
    <location>
        <begin position="243"/>
        <end position="264"/>
    </location>
</feature>
<dbReference type="NCBIfam" id="TIGR01695">
    <property type="entry name" value="murJ_mviN"/>
    <property type="match status" value="1"/>
</dbReference>
<keyword evidence="10 11" id="KW-0813">Transport</keyword>
<feature type="transmembrane region" description="Helical" evidence="10">
    <location>
        <begin position="423"/>
        <end position="442"/>
    </location>
</feature>
<evidence type="ECO:0000256" key="6">
    <source>
        <dbReference type="ARBA" id="ARBA00022989"/>
    </source>
</evidence>
<organism evidence="12 13">
    <name type="scientific">Desulfobacula phenolica</name>
    <dbReference type="NCBI Taxonomy" id="90732"/>
    <lineage>
        <taxon>Bacteria</taxon>
        <taxon>Pseudomonadati</taxon>
        <taxon>Thermodesulfobacteriota</taxon>
        <taxon>Desulfobacteria</taxon>
        <taxon>Desulfobacterales</taxon>
        <taxon>Desulfobacteraceae</taxon>
        <taxon>Desulfobacula</taxon>
    </lineage>
</organism>
<evidence type="ECO:0000256" key="8">
    <source>
        <dbReference type="ARBA" id="ARBA00060041"/>
    </source>
</evidence>
<dbReference type="GO" id="GO:0009252">
    <property type="term" value="P:peptidoglycan biosynthetic process"/>
    <property type="evidence" value="ECO:0007669"/>
    <property type="project" value="UniProtKB-UniRule"/>
</dbReference>
<keyword evidence="6 10" id="KW-1133">Transmembrane helix</keyword>
<evidence type="ECO:0000256" key="4">
    <source>
        <dbReference type="ARBA" id="ARBA00022960"/>
    </source>
</evidence>
<keyword evidence="4 10" id="KW-0133">Cell shape</keyword>
<feature type="transmembrane region" description="Helical" evidence="10">
    <location>
        <begin position="488"/>
        <end position="508"/>
    </location>
</feature>
<proteinExistence type="inferred from homology"/>
<dbReference type="PIRSF" id="PIRSF002869">
    <property type="entry name" value="MviN"/>
    <property type="match status" value="1"/>
</dbReference>
<comment type="pathway">
    <text evidence="10">Cell wall biogenesis; peptidoglycan biosynthesis.</text>
</comment>
<dbReference type="GO" id="GO:0008360">
    <property type="term" value="P:regulation of cell shape"/>
    <property type="evidence" value="ECO:0007669"/>
    <property type="project" value="UniProtKB-UniRule"/>
</dbReference>
<dbReference type="GO" id="GO:0015648">
    <property type="term" value="F:lipid-linked peptidoglycan transporter activity"/>
    <property type="evidence" value="ECO:0007669"/>
    <property type="project" value="UniProtKB-UniRule"/>
</dbReference>
<dbReference type="PRINTS" id="PR01806">
    <property type="entry name" value="VIRFACTRMVIN"/>
</dbReference>
<evidence type="ECO:0000256" key="7">
    <source>
        <dbReference type="ARBA" id="ARBA00023136"/>
    </source>
</evidence>
<dbReference type="Proteomes" id="UP000199608">
    <property type="component" value="Unassembled WGS sequence"/>
</dbReference>
<evidence type="ECO:0000256" key="1">
    <source>
        <dbReference type="ARBA" id="ARBA00004651"/>
    </source>
</evidence>
<sequence length="545" mass="60509">MINPVDTTTMKNETILKKIGIASFIMMASVFASRVIGVFREMTIAGVGGINAGVDAYQIAFILPEILNHIVASGFLSITFIPIFAHYLSSNKKKEGYRVFSIILNGFGLLLLGFIMVTMIWAPRFVNLLAPGINDPGTFALAVKMTRIIIPAQFFFFAGGLLMAVQFANEKFFIPALAPLIYNISIILGGLVLGPFMGMEGFAWGVLAGAFVGNFALQVMGAKKLGARYYPILCFTHPDLIRYVQLTLPLMIGLTMTFSTEILLKFFGSYLPSGSIAAMNYALRVMFIIVGLFGQAIGVASYPFMAKLARQGNIFELNRLLNKTLKFIFLVIPFCVLFIVLSREIVTILFQRGQFDAQATMVTTGILPFFMVGAFAFSAQNIVSRGYYAIQNTLFPAIFTTLCVLFSLPVIFLFMKIMGAKGVALGLSLSVIIQAFILFECWNKKSLNSEKKEVYQFFLKMIPISLMMGIILFITASGLRLFIDPATLLGSLAIAGLIGIEFLFLFFLTGSVLNIPEILIFYENIYKRIFPWLKKRLKKQMKKSQ</sequence>
<dbReference type="AlphaFoldDB" id="A0A1H2K463"/>
<evidence type="ECO:0000256" key="5">
    <source>
        <dbReference type="ARBA" id="ARBA00022984"/>
    </source>
</evidence>
<feature type="transmembrane region" description="Helical" evidence="10">
    <location>
        <begin position="19"/>
        <end position="39"/>
    </location>
</feature>
<reference evidence="13" key="1">
    <citation type="submission" date="2016-10" db="EMBL/GenBank/DDBJ databases">
        <authorList>
            <person name="Varghese N."/>
            <person name="Submissions S."/>
        </authorList>
    </citation>
    <scope>NUCLEOTIDE SEQUENCE [LARGE SCALE GENOMIC DNA]</scope>
    <source>
        <strain evidence="13">DSM 3384</strain>
    </source>
</reference>
<dbReference type="Pfam" id="PF03023">
    <property type="entry name" value="MurJ"/>
    <property type="match status" value="1"/>
</dbReference>
<gene>
    <name evidence="10" type="primary">murJ</name>
    <name evidence="12" type="ORF">SAMN04487931_12026</name>
</gene>
<dbReference type="HAMAP" id="MF_02078">
    <property type="entry name" value="MurJ_MviN"/>
    <property type="match status" value="1"/>
</dbReference>
<evidence type="ECO:0000256" key="3">
    <source>
        <dbReference type="ARBA" id="ARBA00022692"/>
    </source>
</evidence>
<evidence type="ECO:0000313" key="12">
    <source>
        <dbReference type="EMBL" id="SDU63514.1"/>
    </source>
</evidence>
<dbReference type="GO" id="GO:0005886">
    <property type="term" value="C:plasma membrane"/>
    <property type="evidence" value="ECO:0007669"/>
    <property type="project" value="UniProtKB-SubCell"/>
</dbReference>
<dbReference type="EMBL" id="FNLL01000020">
    <property type="protein sequence ID" value="SDU63514.1"/>
    <property type="molecule type" value="Genomic_DNA"/>
</dbReference>
<keyword evidence="5 10" id="KW-0573">Peptidoglycan synthesis</keyword>
<feature type="transmembrane region" description="Helical" evidence="10">
    <location>
        <begin position="148"/>
        <end position="165"/>
    </location>
</feature>
<evidence type="ECO:0000256" key="2">
    <source>
        <dbReference type="ARBA" id="ARBA00022475"/>
    </source>
</evidence>
<keyword evidence="10 11" id="KW-0961">Cell wall biogenesis/degradation</keyword>
<feature type="transmembrane region" description="Helical" evidence="10">
    <location>
        <begin position="66"/>
        <end position="87"/>
    </location>
</feature>
<dbReference type="PANTHER" id="PTHR47019">
    <property type="entry name" value="LIPID II FLIPPASE MURJ"/>
    <property type="match status" value="1"/>
</dbReference>
<dbReference type="GO" id="GO:0071555">
    <property type="term" value="P:cell wall organization"/>
    <property type="evidence" value="ECO:0007669"/>
    <property type="project" value="UniProtKB-UniRule"/>
</dbReference>
<dbReference type="GO" id="GO:0034204">
    <property type="term" value="P:lipid translocation"/>
    <property type="evidence" value="ECO:0007669"/>
    <property type="project" value="TreeGrafter"/>
</dbReference>
<feature type="transmembrane region" description="Helical" evidence="10">
    <location>
        <begin position="99"/>
        <end position="122"/>
    </location>
</feature>
<dbReference type="PANTHER" id="PTHR47019:SF1">
    <property type="entry name" value="LIPID II FLIPPASE MURJ"/>
    <property type="match status" value="1"/>
</dbReference>